<organism evidence="1 2">
    <name type="scientific">Meloidogyne enterolobii</name>
    <name type="common">Root-knot nematode worm</name>
    <name type="synonym">Meloidogyne mayaguensis</name>
    <dbReference type="NCBI Taxonomy" id="390850"/>
    <lineage>
        <taxon>Eukaryota</taxon>
        <taxon>Metazoa</taxon>
        <taxon>Ecdysozoa</taxon>
        <taxon>Nematoda</taxon>
        <taxon>Chromadorea</taxon>
        <taxon>Rhabditida</taxon>
        <taxon>Tylenchina</taxon>
        <taxon>Tylenchomorpha</taxon>
        <taxon>Tylenchoidea</taxon>
        <taxon>Meloidogynidae</taxon>
        <taxon>Meloidogyninae</taxon>
        <taxon>Meloidogyne</taxon>
    </lineage>
</organism>
<reference evidence="1" key="1">
    <citation type="submission" date="2023-11" db="EMBL/GenBank/DDBJ databases">
        <authorList>
            <person name="Poullet M."/>
        </authorList>
    </citation>
    <scope>NUCLEOTIDE SEQUENCE</scope>
    <source>
        <strain evidence="1">E1834</strain>
    </source>
</reference>
<keyword evidence="2" id="KW-1185">Reference proteome</keyword>
<dbReference type="Proteomes" id="UP001497535">
    <property type="component" value="Unassembled WGS sequence"/>
</dbReference>
<proteinExistence type="predicted"/>
<dbReference type="EMBL" id="CAVMJV010000042">
    <property type="protein sequence ID" value="CAK5080790.1"/>
    <property type="molecule type" value="Genomic_DNA"/>
</dbReference>
<gene>
    <name evidence="1" type="ORF">MENTE1834_LOCUS27985</name>
</gene>
<accession>A0ACB0ZNV5</accession>
<sequence length="126" mass="14112">MTVAPLPLLNELFISDSKRIAILEKENEKIIESFKCPTYRSALEFNTCKIDPMICDCNAADHNVACLCNELLDLDQIFPNKLTLPFEHNAILLNVEKGTITAAPDFSAVQIHTQIKGNTGTTFWML</sequence>
<comment type="caution">
    <text evidence="1">The sequence shown here is derived from an EMBL/GenBank/DDBJ whole genome shotgun (WGS) entry which is preliminary data.</text>
</comment>
<protein>
    <submittedName>
        <fullName evidence="1">Uncharacterized protein</fullName>
    </submittedName>
</protein>
<name>A0ACB0ZNV5_MELEN</name>
<evidence type="ECO:0000313" key="2">
    <source>
        <dbReference type="Proteomes" id="UP001497535"/>
    </source>
</evidence>
<evidence type="ECO:0000313" key="1">
    <source>
        <dbReference type="EMBL" id="CAK5080790.1"/>
    </source>
</evidence>